<comment type="caution">
    <text evidence="5">The sequence shown here is derived from an EMBL/GenBank/DDBJ whole genome shotgun (WGS) entry which is preliminary data.</text>
</comment>
<protein>
    <recommendedName>
        <fullName evidence="2">3-hydroxyisobutyryl-CoA hydrolase</fullName>
        <ecNumber evidence="2">3.1.2.4</ecNumber>
    </recommendedName>
</protein>
<organism evidence="5 6">
    <name type="scientific">Phyllosticta citribraziliensis</name>
    <dbReference type="NCBI Taxonomy" id="989973"/>
    <lineage>
        <taxon>Eukaryota</taxon>
        <taxon>Fungi</taxon>
        <taxon>Dikarya</taxon>
        <taxon>Ascomycota</taxon>
        <taxon>Pezizomycotina</taxon>
        <taxon>Dothideomycetes</taxon>
        <taxon>Dothideomycetes incertae sedis</taxon>
        <taxon>Botryosphaeriales</taxon>
        <taxon>Phyllostictaceae</taxon>
        <taxon>Phyllosticta</taxon>
    </lineage>
</organism>
<accession>A0ABR1L6M3</accession>
<dbReference type="InterPro" id="IPR029045">
    <property type="entry name" value="ClpP/crotonase-like_dom_sf"/>
</dbReference>
<evidence type="ECO:0000259" key="4">
    <source>
        <dbReference type="Pfam" id="PF16113"/>
    </source>
</evidence>
<dbReference type="InterPro" id="IPR045004">
    <property type="entry name" value="ECH_dom"/>
</dbReference>
<dbReference type="Gene3D" id="3.90.226.10">
    <property type="entry name" value="2-enoyl-CoA Hydratase, Chain A, domain 1"/>
    <property type="match status" value="1"/>
</dbReference>
<dbReference type="EMBL" id="JBBPEH010000013">
    <property type="protein sequence ID" value="KAK7530878.1"/>
    <property type="molecule type" value="Genomic_DNA"/>
</dbReference>
<sequence length="496" mass="56215">MFLRACSRRAFSPTSCSLRTWPCTAMPLRAKIMRPFSTMEQSDDPLLQPQPEDDPDDVLFDKNYGVRTIELNRPKKLNSLNGSMARKIIPRLQEWSKSQMTNVVIVKGKGRALCAGGDVAALAQQNSEGPEGQQKSKDYFALEYKLDHLIATYSKPYMSFMDGITMGGGVGLSIHAPFRIATENTVFAMPETTIGFFPDVGASFFLPKMDGGMGMYLALTSQTLNGWDCLYHGVATHYINSAQLPDLESRLGELIFKDYASNDERYRIINNTVEEYVTESELPKPNQSGYIRFAIDTYFGPKMGSVAEIMDALRRVADPSSKFHPDIVQWAKGTLFTMEERSPTSLAVTFAQLRFSQRWSIAETFEREHSIASRFMEHPDFVEGVNARLVRKTKERPSWQPSQIADLAEQDIAAFFKFPQQPELTLLNTAGQDYSEYPHAWLGLPSEKTIMEERKKHDSDKQCLRAVLASTNYKFGVKEKVLEVLERRNLLPEEER</sequence>
<feature type="domain" description="Enoyl-CoA hydratase/isomerase" evidence="4">
    <location>
        <begin position="66"/>
        <end position="416"/>
    </location>
</feature>
<gene>
    <name evidence="5" type="ORF">J3D65DRAFT_639873</name>
</gene>
<dbReference type="SUPFAM" id="SSF52096">
    <property type="entry name" value="ClpP/crotonase"/>
    <property type="match status" value="1"/>
</dbReference>
<proteinExistence type="predicted"/>
<dbReference type="PANTHER" id="PTHR43176">
    <property type="entry name" value="3-HYDROXYISOBUTYRYL-COA HYDROLASE-RELATED"/>
    <property type="match status" value="1"/>
</dbReference>
<dbReference type="PANTHER" id="PTHR43176:SF3">
    <property type="entry name" value="3-HYDROXYISOBUTYRYL-COA HYDROLASE, MITOCHONDRIAL"/>
    <property type="match status" value="1"/>
</dbReference>
<dbReference type="Proteomes" id="UP001360953">
    <property type="component" value="Unassembled WGS sequence"/>
</dbReference>
<dbReference type="InterPro" id="IPR018376">
    <property type="entry name" value="Enoyl-CoA_hyd/isom_CS"/>
</dbReference>
<comment type="catalytic activity">
    <reaction evidence="1">
        <text>3-hydroxy-2-methylpropanoyl-CoA + H2O = 3-hydroxy-2-methylpropanoate + CoA + H(+)</text>
        <dbReference type="Rhea" id="RHEA:20888"/>
        <dbReference type="ChEBI" id="CHEBI:11805"/>
        <dbReference type="ChEBI" id="CHEBI:15377"/>
        <dbReference type="ChEBI" id="CHEBI:15378"/>
        <dbReference type="ChEBI" id="CHEBI:57287"/>
        <dbReference type="ChEBI" id="CHEBI:57340"/>
        <dbReference type="EC" id="3.1.2.4"/>
    </reaction>
</comment>
<name>A0ABR1L6M3_9PEZI</name>
<evidence type="ECO:0000256" key="3">
    <source>
        <dbReference type="ARBA" id="ARBA00022801"/>
    </source>
</evidence>
<evidence type="ECO:0000256" key="2">
    <source>
        <dbReference type="ARBA" id="ARBA00011915"/>
    </source>
</evidence>
<reference evidence="5 6" key="1">
    <citation type="submission" date="2024-04" db="EMBL/GenBank/DDBJ databases">
        <title>Phyllosticta paracitricarpa is synonymous to the EU quarantine fungus P. citricarpa based on phylogenomic analyses.</title>
        <authorList>
            <consortium name="Lawrence Berkeley National Laboratory"/>
            <person name="Van ingen-buijs V.A."/>
            <person name="Van westerhoven A.C."/>
            <person name="Haridas S."/>
            <person name="Skiadas P."/>
            <person name="Martin F."/>
            <person name="Groenewald J.Z."/>
            <person name="Crous P.W."/>
            <person name="Seidl M.F."/>
        </authorList>
    </citation>
    <scope>NUCLEOTIDE SEQUENCE [LARGE SCALE GENOMIC DNA]</scope>
    <source>
        <strain evidence="5 6">CPC 17464</strain>
    </source>
</reference>
<evidence type="ECO:0000313" key="5">
    <source>
        <dbReference type="EMBL" id="KAK7530878.1"/>
    </source>
</evidence>
<keyword evidence="6" id="KW-1185">Reference proteome</keyword>
<evidence type="ECO:0000313" key="6">
    <source>
        <dbReference type="Proteomes" id="UP001360953"/>
    </source>
</evidence>
<dbReference type="NCBIfam" id="NF004127">
    <property type="entry name" value="PRK05617.1"/>
    <property type="match status" value="1"/>
</dbReference>
<dbReference type="InterPro" id="IPR032259">
    <property type="entry name" value="HIBYL-CoA-H"/>
</dbReference>
<dbReference type="PROSITE" id="PS00166">
    <property type="entry name" value="ENOYL_COA_HYDRATASE"/>
    <property type="match status" value="1"/>
</dbReference>
<dbReference type="RefSeq" id="XP_066650951.1">
    <property type="nucleotide sequence ID" value="XM_066801754.1"/>
</dbReference>
<dbReference type="CDD" id="cd06558">
    <property type="entry name" value="crotonase-like"/>
    <property type="match status" value="1"/>
</dbReference>
<dbReference type="GeneID" id="92034660"/>
<evidence type="ECO:0000256" key="1">
    <source>
        <dbReference type="ARBA" id="ARBA00001709"/>
    </source>
</evidence>
<dbReference type="Pfam" id="PF16113">
    <property type="entry name" value="ECH_2"/>
    <property type="match status" value="1"/>
</dbReference>
<keyword evidence="3" id="KW-0378">Hydrolase</keyword>
<dbReference type="EC" id="3.1.2.4" evidence="2"/>